<keyword evidence="3" id="KW-0808">Transferase</keyword>
<dbReference type="EMBL" id="BQNB010016307">
    <property type="protein sequence ID" value="GJT50277.1"/>
    <property type="molecule type" value="Genomic_DNA"/>
</dbReference>
<reference evidence="3" key="1">
    <citation type="journal article" date="2022" name="Int. J. Mol. Sci.">
        <title>Draft Genome of Tanacetum Coccineum: Genomic Comparison of Closely Related Tanacetum-Family Plants.</title>
        <authorList>
            <person name="Yamashiro T."/>
            <person name="Shiraishi A."/>
            <person name="Nakayama K."/>
            <person name="Satake H."/>
        </authorList>
    </citation>
    <scope>NUCLEOTIDE SEQUENCE</scope>
</reference>
<dbReference type="InterPro" id="IPR032567">
    <property type="entry name" value="RTL1-rel"/>
</dbReference>
<dbReference type="Proteomes" id="UP001151760">
    <property type="component" value="Unassembled WGS sequence"/>
</dbReference>
<evidence type="ECO:0000259" key="2">
    <source>
        <dbReference type="SMART" id="SM00343"/>
    </source>
</evidence>
<name>A0ABQ5EID6_9ASTR</name>
<dbReference type="Pfam" id="PF08284">
    <property type="entry name" value="RVP_2"/>
    <property type="match status" value="1"/>
</dbReference>
<accession>A0ABQ5EID6</accession>
<dbReference type="PANTHER" id="PTHR15503:SF45">
    <property type="entry name" value="RNA-DIRECTED DNA POLYMERASE HOMOLOG"/>
    <property type="match status" value="1"/>
</dbReference>
<feature type="domain" description="CCHC-type" evidence="2">
    <location>
        <begin position="226"/>
        <end position="242"/>
    </location>
</feature>
<gene>
    <name evidence="3" type="ORF">Tco_0976434</name>
</gene>
<dbReference type="SUPFAM" id="SSF56672">
    <property type="entry name" value="DNA/RNA polymerases"/>
    <property type="match status" value="1"/>
</dbReference>
<evidence type="ECO:0000313" key="3">
    <source>
        <dbReference type="EMBL" id="GJT50277.1"/>
    </source>
</evidence>
<dbReference type="InterPro" id="IPR043502">
    <property type="entry name" value="DNA/RNA_pol_sf"/>
</dbReference>
<keyword evidence="4" id="KW-1185">Reference proteome</keyword>
<organism evidence="3 4">
    <name type="scientific">Tanacetum coccineum</name>
    <dbReference type="NCBI Taxonomy" id="301880"/>
    <lineage>
        <taxon>Eukaryota</taxon>
        <taxon>Viridiplantae</taxon>
        <taxon>Streptophyta</taxon>
        <taxon>Embryophyta</taxon>
        <taxon>Tracheophyta</taxon>
        <taxon>Spermatophyta</taxon>
        <taxon>Magnoliopsida</taxon>
        <taxon>eudicotyledons</taxon>
        <taxon>Gunneridae</taxon>
        <taxon>Pentapetalae</taxon>
        <taxon>asterids</taxon>
        <taxon>campanulids</taxon>
        <taxon>Asterales</taxon>
        <taxon>Asteraceae</taxon>
        <taxon>Asteroideae</taxon>
        <taxon>Anthemideae</taxon>
        <taxon>Anthemidinae</taxon>
        <taxon>Tanacetum</taxon>
    </lineage>
</organism>
<dbReference type="InterPro" id="IPR001878">
    <property type="entry name" value="Znf_CCHC"/>
</dbReference>
<sequence>MESRDEHDDDNGNDNENGNGDGGNGNGNPNRNVGGVVPVTRECTYQDFMKCQPLNFNGTEGVVGLTRWFEKMETIFHISNYPSRYQVKYALCTLQNSALTWWNSRKRTVGTRCCICHMMEAVKGNDFNSFTQRFQELVLLCTKMVLEEEDRVEKFIGGLPDNIQGNVIATELTRLQDAIRIVYNLMDQKLKGYAYTVGNNEKRRYAGSLSHYNKFKIHHEGQCTMKCKNCKKVRHMARDCRAVVAATTQRAPVNHGNKAANNDARGRAYALGGGDDNPDSNIVTGTFLFNNLYAYILFDSSADRSFVSTTFSSLIDITPTALDVCYTVELVDGRVVESDTIIRGCTLNLLDHPFNIDLMPIKLGSFDVIIRMDWLSRYHAVIVCHKKIVRIPYDNEILTIQGDGSNGGSNSRLNIISCTKTQKYIQKGCHVFLEQVSVKKTEDKLKEERLEDVLIVHDFLEVFPEDLLGPTSEMQELSTQLQELADKGFIRPSSSPWGAPVLFVKKKDRSFRMLSFLGHVIDSEGIHVDPSKIELIKDWASPETPTEIRFGLDGGVIETLRKRSLSREALERNWIWAHAYHLQHGMVRVEKDHPDIRKTVAILM</sequence>
<dbReference type="GO" id="GO:0003964">
    <property type="term" value="F:RNA-directed DNA polymerase activity"/>
    <property type="evidence" value="ECO:0007669"/>
    <property type="project" value="UniProtKB-KW"/>
</dbReference>
<evidence type="ECO:0000313" key="4">
    <source>
        <dbReference type="Proteomes" id="UP001151760"/>
    </source>
</evidence>
<reference evidence="3" key="2">
    <citation type="submission" date="2022-01" db="EMBL/GenBank/DDBJ databases">
        <authorList>
            <person name="Yamashiro T."/>
            <person name="Shiraishi A."/>
            <person name="Satake H."/>
            <person name="Nakayama K."/>
        </authorList>
    </citation>
    <scope>NUCLEOTIDE SEQUENCE</scope>
</reference>
<dbReference type="Gene3D" id="3.10.10.10">
    <property type="entry name" value="HIV Type 1 Reverse Transcriptase, subunit A, domain 1"/>
    <property type="match status" value="1"/>
</dbReference>
<keyword evidence="3" id="KW-0695">RNA-directed DNA polymerase</keyword>
<feature type="region of interest" description="Disordered" evidence="1">
    <location>
        <begin position="1"/>
        <end position="33"/>
    </location>
</feature>
<dbReference type="PANTHER" id="PTHR15503">
    <property type="entry name" value="LDOC1 RELATED"/>
    <property type="match status" value="1"/>
</dbReference>
<dbReference type="SMART" id="SM00343">
    <property type="entry name" value="ZnF_C2HC"/>
    <property type="match status" value="1"/>
</dbReference>
<keyword evidence="3" id="KW-0548">Nucleotidyltransferase</keyword>
<dbReference type="CDD" id="cd00303">
    <property type="entry name" value="retropepsin_like"/>
    <property type="match status" value="1"/>
</dbReference>
<comment type="caution">
    <text evidence="3">The sequence shown here is derived from an EMBL/GenBank/DDBJ whole genome shotgun (WGS) entry which is preliminary data.</text>
</comment>
<protein>
    <submittedName>
        <fullName evidence="3">Reverse transcriptase domain-containing protein</fullName>
    </submittedName>
</protein>
<proteinExistence type="predicted"/>
<dbReference type="InterPro" id="IPR021109">
    <property type="entry name" value="Peptidase_aspartic_dom_sf"/>
</dbReference>
<evidence type="ECO:0000256" key="1">
    <source>
        <dbReference type="SAM" id="MobiDB-lite"/>
    </source>
</evidence>
<dbReference type="Gene3D" id="2.40.70.10">
    <property type="entry name" value="Acid Proteases"/>
    <property type="match status" value="1"/>
</dbReference>